<protein>
    <submittedName>
        <fullName evidence="1">Uncharacterized protein</fullName>
    </submittedName>
</protein>
<reference evidence="1" key="1">
    <citation type="submission" date="2014-05" db="EMBL/GenBank/DDBJ databases">
        <authorList>
            <person name="Chronopoulou M."/>
        </authorList>
    </citation>
    <scope>NUCLEOTIDE SEQUENCE</scope>
    <source>
        <tissue evidence="1">Whole organism</tissue>
    </source>
</reference>
<organism evidence="1">
    <name type="scientific">Lepeophtheirus salmonis</name>
    <name type="common">Salmon louse</name>
    <name type="synonym">Caligus salmonis</name>
    <dbReference type="NCBI Taxonomy" id="72036"/>
    <lineage>
        <taxon>Eukaryota</taxon>
        <taxon>Metazoa</taxon>
        <taxon>Ecdysozoa</taxon>
        <taxon>Arthropoda</taxon>
        <taxon>Crustacea</taxon>
        <taxon>Multicrustacea</taxon>
        <taxon>Hexanauplia</taxon>
        <taxon>Copepoda</taxon>
        <taxon>Siphonostomatoida</taxon>
        <taxon>Caligidae</taxon>
        <taxon>Lepeophtheirus</taxon>
    </lineage>
</organism>
<name>A0A0K2UI56_LEPSM</name>
<evidence type="ECO:0000313" key="1">
    <source>
        <dbReference type="EMBL" id="CDW37351.1"/>
    </source>
</evidence>
<dbReference type="AlphaFoldDB" id="A0A0K2UI56"/>
<sequence>SIAIDETNASANTLFGFQKEFDSFEHLALLREIEFLKFSPVFIDAVKNIITAAKSVIDIHVDIERGANQGILSAYFSSL</sequence>
<feature type="non-terminal residue" evidence="1">
    <location>
        <position position="1"/>
    </location>
</feature>
<dbReference type="EMBL" id="HACA01019990">
    <property type="protein sequence ID" value="CDW37351.1"/>
    <property type="molecule type" value="Transcribed_RNA"/>
</dbReference>
<proteinExistence type="predicted"/>
<accession>A0A0K2UI56</accession>